<dbReference type="GO" id="GO:0008360">
    <property type="term" value="P:regulation of cell shape"/>
    <property type="evidence" value="ECO:0007669"/>
    <property type="project" value="UniProtKB-KW"/>
</dbReference>
<sequence>MPLGTLDRSPPPLFRQGLSAVGKLGLYSTLALFLMVADHRLGVTTPLRNALATAMTPLTRVLGLPLAGAQEAHAYFGGLEAARQREVDAAAREARLAERAARADQLALENQQLRTLLQLRPTLKVRSLAAEVLYEASDPFSRKVVIDRGSDNGVQPGSPVITAEGIVGQVTRVYLLTSEVTLLVDRDAAIPVLNARTGHRGVAFGGQDGGLLELRFVAANDDVKAGDLLTTSGVDGIYPAGLPVATVRTVDRRGDAGFARISLTPAARPDTVRHALVLEPVGLQLPPRPLPQAAAASAPAGKKGRAK</sequence>
<evidence type="ECO:0000313" key="8">
    <source>
        <dbReference type="EMBL" id="NDY91037.1"/>
    </source>
</evidence>
<comment type="function">
    <text evidence="5">Involved in formation and maintenance of cell shape.</text>
</comment>
<keyword evidence="9" id="KW-1185">Reference proteome</keyword>
<keyword evidence="3 5" id="KW-0133">Cell shape</keyword>
<dbReference type="PIRSF" id="PIRSF038471">
    <property type="entry name" value="MreC"/>
    <property type="match status" value="1"/>
</dbReference>
<evidence type="ECO:0000256" key="4">
    <source>
        <dbReference type="ARBA" id="ARBA00032089"/>
    </source>
</evidence>
<dbReference type="InterPro" id="IPR042177">
    <property type="entry name" value="Cell/Rod_1"/>
</dbReference>
<comment type="caution">
    <text evidence="8">The sequence shown here is derived from an EMBL/GenBank/DDBJ whole genome shotgun (WGS) entry which is preliminary data.</text>
</comment>
<name>A0A7C9PG26_9BURK</name>
<gene>
    <name evidence="8" type="primary">mreC</name>
    <name evidence="8" type="ORF">G3A44_07485</name>
</gene>
<evidence type="ECO:0000256" key="5">
    <source>
        <dbReference type="PIRNR" id="PIRNR038471"/>
    </source>
</evidence>
<dbReference type="GO" id="GO:0005886">
    <property type="term" value="C:plasma membrane"/>
    <property type="evidence" value="ECO:0007669"/>
    <property type="project" value="TreeGrafter"/>
</dbReference>
<proteinExistence type="inferred from homology"/>
<feature type="compositionally biased region" description="Low complexity" evidence="6">
    <location>
        <begin position="291"/>
        <end position="301"/>
    </location>
</feature>
<evidence type="ECO:0000256" key="1">
    <source>
        <dbReference type="ARBA" id="ARBA00009369"/>
    </source>
</evidence>
<evidence type="ECO:0000256" key="6">
    <source>
        <dbReference type="SAM" id="MobiDB-lite"/>
    </source>
</evidence>
<evidence type="ECO:0000313" key="9">
    <source>
        <dbReference type="Proteomes" id="UP000484255"/>
    </source>
</evidence>
<dbReference type="InterPro" id="IPR055342">
    <property type="entry name" value="MreC_beta-barrel_core"/>
</dbReference>
<dbReference type="Gene3D" id="2.40.10.350">
    <property type="entry name" value="Rod shape-determining protein MreC, domain 2"/>
    <property type="match status" value="1"/>
</dbReference>
<reference evidence="8 9" key="1">
    <citation type="submission" date="2020-02" db="EMBL/GenBank/DDBJ databases">
        <title>Ideonella bacterium strain TBM-1.</title>
        <authorList>
            <person name="Chen W.-M."/>
        </authorList>
    </citation>
    <scope>NUCLEOTIDE SEQUENCE [LARGE SCALE GENOMIC DNA]</scope>
    <source>
        <strain evidence="8 9">TBM-1</strain>
    </source>
</reference>
<dbReference type="InterPro" id="IPR042175">
    <property type="entry name" value="Cell/Rod_MreC_2"/>
</dbReference>
<evidence type="ECO:0000259" key="7">
    <source>
        <dbReference type="Pfam" id="PF04085"/>
    </source>
</evidence>
<protein>
    <recommendedName>
        <fullName evidence="2 5">Cell shape-determining protein MreC</fullName>
    </recommendedName>
    <alternativeName>
        <fullName evidence="4 5">Cell shape protein MreC</fullName>
    </alternativeName>
</protein>
<organism evidence="8 9">
    <name type="scientific">Ideonella livida</name>
    <dbReference type="NCBI Taxonomy" id="2707176"/>
    <lineage>
        <taxon>Bacteria</taxon>
        <taxon>Pseudomonadati</taxon>
        <taxon>Pseudomonadota</taxon>
        <taxon>Betaproteobacteria</taxon>
        <taxon>Burkholderiales</taxon>
        <taxon>Sphaerotilaceae</taxon>
        <taxon>Ideonella</taxon>
    </lineage>
</organism>
<dbReference type="NCBIfam" id="TIGR00219">
    <property type="entry name" value="mreC"/>
    <property type="match status" value="1"/>
</dbReference>
<dbReference type="AlphaFoldDB" id="A0A7C9PG26"/>
<feature type="region of interest" description="Disordered" evidence="6">
    <location>
        <begin position="288"/>
        <end position="307"/>
    </location>
</feature>
<dbReference type="RefSeq" id="WP_163456884.1">
    <property type="nucleotide sequence ID" value="NZ_JAAGOH010000006.1"/>
</dbReference>
<dbReference type="PANTHER" id="PTHR34138:SF1">
    <property type="entry name" value="CELL SHAPE-DETERMINING PROTEIN MREC"/>
    <property type="match status" value="1"/>
</dbReference>
<comment type="similarity">
    <text evidence="1 5">Belongs to the MreC family.</text>
</comment>
<dbReference type="InterPro" id="IPR007221">
    <property type="entry name" value="MreC"/>
</dbReference>
<dbReference type="EMBL" id="JAAGOH010000006">
    <property type="protein sequence ID" value="NDY91037.1"/>
    <property type="molecule type" value="Genomic_DNA"/>
</dbReference>
<dbReference type="Gene3D" id="2.40.10.340">
    <property type="entry name" value="Rod shape-determining protein MreC, domain 1"/>
    <property type="match status" value="1"/>
</dbReference>
<evidence type="ECO:0000256" key="2">
    <source>
        <dbReference type="ARBA" id="ARBA00013855"/>
    </source>
</evidence>
<accession>A0A7C9PG26</accession>
<dbReference type="Pfam" id="PF04085">
    <property type="entry name" value="MreC"/>
    <property type="match status" value="1"/>
</dbReference>
<evidence type="ECO:0000256" key="3">
    <source>
        <dbReference type="ARBA" id="ARBA00022960"/>
    </source>
</evidence>
<feature type="domain" description="Rod shape-determining protein MreC beta-barrel core" evidence="7">
    <location>
        <begin position="132"/>
        <end position="278"/>
    </location>
</feature>
<dbReference type="Proteomes" id="UP000484255">
    <property type="component" value="Unassembled WGS sequence"/>
</dbReference>
<dbReference type="PANTHER" id="PTHR34138">
    <property type="entry name" value="CELL SHAPE-DETERMINING PROTEIN MREC"/>
    <property type="match status" value="1"/>
</dbReference>